<protein>
    <submittedName>
        <fullName evidence="2">DNA-directed DNA polymerase</fullName>
    </submittedName>
</protein>
<organism evidence="2 3">
    <name type="scientific">Lithospermum erythrorhizon</name>
    <name type="common">Purple gromwell</name>
    <name type="synonym">Lithospermum officinale var. erythrorhizon</name>
    <dbReference type="NCBI Taxonomy" id="34254"/>
    <lineage>
        <taxon>Eukaryota</taxon>
        <taxon>Viridiplantae</taxon>
        <taxon>Streptophyta</taxon>
        <taxon>Embryophyta</taxon>
        <taxon>Tracheophyta</taxon>
        <taxon>Spermatophyta</taxon>
        <taxon>Magnoliopsida</taxon>
        <taxon>eudicotyledons</taxon>
        <taxon>Gunneridae</taxon>
        <taxon>Pentapetalae</taxon>
        <taxon>asterids</taxon>
        <taxon>lamiids</taxon>
        <taxon>Boraginales</taxon>
        <taxon>Boraginaceae</taxon>
        <taxon>Boraginoideae</taxon>
        <taxon>Lithospermeae</taxon>
        <taxon>Lithospermum</taxon>
    </lineage>
</organism>
<dbReference type="SUPFAM" id="SSF52540">
    <property type="entry name" value="P-loop containing nucleoside triphosphate hydrolases"/>
    <property type="match status" value="1"/>
</dbReference>
<dbReference type="GO" id="GO:0003689">
    <property type="term" value="F:DNA clamp loader activity"/>
    <property type="evidence" value="ECO:0007669"/>
    <property type="project" value="TreeGrafter"/>
</dbReference>
<dbReference type="InterPro" id="IPR050238">
    <property type="entry name" value="DNA_Rep/Repair_Clamp_Loader"/>
</dbReference>
<accession>A0AAV3PUD2</accession>
<feature type="compositionally biased region" description="Basic residues" evidence="1">
    <location>
        <begin position="110"/>
        <end position="120"/>
    </location>
</feature>
<dbReference type="GO" id="GO:0003677">
    <property type="term" value="F:DNA binding"/>
    <property type="evidence" value="ECO:0007669"/>
    <property type="project" value="InterPro"/>
</dbReference>
<dbReference type="GO" id="GO:0005663">
    <property type="term" value="C:DNA replication factor C complex"/>
    <property type="evidence" value="ECO:0007669"/>
    <property type="project" value="TreeGrafter"/>
</dbReference>
<evidence type="ECO:0000313" key="3">
    <source>
        <dbReference type="Proteomes" id="UP001454036"/>
    </source>
</evidence>
<keyword evidence="2" id="KW-0239">DNA-directed DNA polymerase</keyword>
<gene>
    <name evidence="2" type="ORF">LIER_12745</name>
</gene>
<comment type="caution">
    <text evidence="2">The sequence shown here is derived from an EMBL/GenBank/DDBJ whole genome shotgun (WGS) entry which is preliminary data.</text>
</comment>
<dbReference type="GO" id="GO:0006261">
    <property type="term" value="P:DNA-templated DNA replication"/>
    <property type="evidence" value="ECO:0007669"/>
    <property type="project" value="TreeGrafter"/>
</dbReference>
<dbReference type="InterPro" id="IPR027417">
    <property type="entry name" value="P-loop_NTPase"/>
</dbReference>
<dbReference type="AlphaFoldDB" id="A0AAV3PUD2"/>
<dbReference type="GO" id="GO:0005634">
    <property type="term" value="C:nucleus"/>
    <property type="evidence" value="ECO:0007669"/>
    <property type="project" value="TreeGrafter"/>
</dbReference>
<dbReference type="Pfam" id="PF21960">
    <property type="entry name" value="RCF1-5-like_lid"/>
    <property type="match status" value="1"/>
</dbReference>
<dbReference type="Pfam" id="PF22534">
    <property type="entry name" value="RFC_C"/>
    <property type="match status" value="1"/>
</dbReference>
<dbReference type="Gene3D" id="3.40.50.300">
    <property type="entry name" value="P-loop containing nucleotide triphosphate hydrolases"/>
    <property type="match status" value="1"/>
</dbReference>
<dbReference type="SUPFAM" id="SSF48019">
    <property type="entry name" value="post-AAA+ oligomerization domain-like"/>
    <property type="match status" value="1"/>
</dbReference>
<dbReference type="InterPro" id="IPR008921">
    <property type="entry name" value="DNA_pol3_clamp-load_cplx_C"/>
</dbReference>
<feature type="compositionally biased region" description="Basic and acidic residues" evidence="1">
    <location>
        <begin position="34"/>
        <end position="45"/>
    </location>
</feature>
<feature type="compositionally biased region" description="Basic and acidic residues" evidence="1">
    <location>
        <begin position="165"/>
        <end position="184"/>
    </location>
</feature>
<proteinExistence type="predicted"/>
<dbReference type="Proteomes" id="UP001454036">
    <property type="component" value="Unassembled WGS sequence"/>
</dbReference>
<dbReference type="EMBL" id="BAABME010002497">
    <property type="protein sequence ID" value="GAA0154898.1"/>
    <property type="molecule type" value="Genomic_DNA"/>
</dbReference>
<sequence length="740" mass="83645">MGSPSSGYGRERSGYDPSDAETESQESVQHARLRRYDDQGFERRQNSSGLIRKSSTKPGAEGSIAAPGHRAHSKSLHKLSVDDDNVYLPKTAFAMQQNNSPFLAPDSRKHVSPYRSKRQGGHITYDDDVFGSSRSNTSVRSGNDNSKVSEKSNYSNRSKSAPRPRSRELGLNYKKEQERVDRKSTQIPKILPKKETEISKDHDPSVGEMNEILANGKMGLNSMHAMFESTESISPGDIFFLRDRNAQTIQDVVFTRNGSVGRQMHVKEVSEDANVDLYKGDESNSRSNQMSRRGSSTIVLTQQVTNNSVSVVSGQNSTVSNASGRTTESLKKFTANRQKSPADALFSCIKKGPCRTTNKSPEKRRTLDETAFIQKANVVESLRRFWADKYQPTSLNGFTCHKKEALVLKQLASNGSIPHILLKGPPGSGKKAVTMALLHEIFGDLAWNVSHDMRHFQIQETRPVQVFVPVSSSPHHVELNVFLEPNARYAMMALVKDISNQYSATPEKSHAYTKADYKVMVLYDIDKAAESVQHLIKWIMDCYSDSCKLIMCCEDDADILEPVRSRCKIVKLDSPVTHEIMEVLIQIARKEEFELSMSFAAKIATKSKQNMRRAIMALEACKAHNYPFLEDQPIPLGWEDVVMELADEILADPYPRRLFMIRGKLQQLLQDFVHPTLILLKLVEQFLKRIEGAQKRELYYWHAYYDKRLPTGTSSLLKLEEFVAKFMSMYRKSSSNRQFA</sequence>
<dbReference type="Gene3D" id="1.20.272.10">
    <property type="match status" value="1"/>
</dbReference>
<keyword evidence="2" id="KW-0548">Nucleotidyltransferase</keyword>
<dbReference type="PANTHER" id="PTHR11669:SF25">
    <property type="entry name" value="OS02G0704966 PROTEIN"/>
    <property type="match status" value="1"/>
</dbReference>
<dbReference type="GO" id="GO:0006281">
    <property type="term" value="P:DNA repair"/>
    <property type="evidence" value="ECO:0007669"/>
    <property type="project" value="TreeGrafter"/>
</dbReference>
<keyword evidence="3" id="KW-1185">Reference proteome</keyword>
<name>A0AAV3PUD2_LITER</name>
<keyword evidence="2" id="KW-0808">Transferase</keyword>
<reference evidence="2 3" key="1">
    <citation type="submission" date="2024-01" db="EMBL/GenBank/DDBJ databases">
        <title>The complete chloroplast genome sequence of Lithospermum erythrorhizon: insights into the phylogenetic relationship among Boraginaceae species and the maternal lineages of purple gromwells.</title>
        <authorList>
            <person name="Okada T."/>
            <person name="Watanabe K."/>
        </authorList>
    </citation>
    <scope>NUCLEOTIDE SEQUENCE [LARGE SCALE GENOMIC DNA]</scope>
</reference>
<dbReference type="PANTHER" id="PTHR11669">
    <property type="entry name" value="REPLICATION FACTOR C / DNA POLYMERASE III GAMMA-TAU SUBUNIT"/>
    <property type="match status" value="1"/>
</dbReference>
<evidence type="ECO:0000256" key="1">
    <source>
        <dbReference type="SAM" id="MobiDB-lite"/>
    </source>
</evidence>
<dbReference type="Gene3D" id="1.10.8.60">
    <property type="match status" value="1"/>
</dbReference>
<evidence type="ECO:0000313" key="2">
    <source>
        <dbReference type="EMBL" id="GAA0154898.1"/>
    </source>
</evidence>
<dbReference type="GO" id="GO:0003887">
    <property type="term" value="F:DNA-directed DNA polymerase activity"/>
    <property type="evidence" value="ECO:0007669"/>
    <property type="project" value="UniProtKB-KW"/>
</dbReference>
<feature type="region of interest" description="Disordered" evidence="1">
    <location>
        <begin position="97"/>
        <end position="184"/>
    </location>
</feature>
<dbReference type="FunFam" id="1.10.8.60:FF:000030">
    <property type="entry name" value="replication factor C subunit 3"/>
    <property type="match status" value="1"/>
</dbReference>
<feature type="region of interest" description="Disordered" evidence="1">
    <location>
        <begin position="1"/>
        <end position="78"/>
    </location>
</feature>
<feature type="compositionally biased region" description="Polar residues" evidence="1">
    <location>
        <begin position="132"/>
        <end position="159"/>
    </location>
</feature>